<name>A0A371II33_MUCPR</name>
<keyword evidence="2" id="KW-1185">Reference proteome</keyword>
<proteinExistence type="predicted"/>
<gene>
    <name evidence="1" type="primary">GIP</name>
    <name evidence="1" type="ORF">CR513_00177</name>
</gene>
<dbReference type="EMBL" id="QJKJ01000027">
    <property type="protein sequence ID" value="RDY14717.1"/>
    <property type="molecule type" value="Genomic_DNA"/>
</dbReference>
<dbReference type="PANTHER" id="PTHR11439">
    <property type="entry name" value="GAG-POL-RELATED RETROTRANSPOSON"/>
    <property type="match status" value="1"/>
</dbReference>
<dbReference type="Proteomes" id="UP000257109">
    <property type="component" value="Unassembled WGS sequence"/>
</dbReference>
<feature type="non-terminal residue" evidence="1">
    <location>
        <position position="1"/>
    </location>
</feature>
<evidence type="ECO:0000313" key="1">
    <source>
        <dbReference type="EMBL" id="RDY14717.1"/>
    </source>
</evidence>
<dbReference type="OrthoDB" id="1645289at2759"/>
<dbReference type="AlphaFoldDB" id="A0A371II33"/>
<organism evidence="1 2">
    <name type="scientific">Mucuna pruriens</name>
    <name type="common">Velvet bean</name>
    <name type="synonym">Dolichos pruriens</name>
    <dbReference type="NCBI Taxonomy" id="157652"/>
    <lineage>
        <taxon>Eukaryota</taxon>
        <taxon>Viridiplantae</taxon>
        <taxon>Streptophyta</taxon>
        <taxon>Embryophyta</taxon>
        <taxon>Tracheophyta</taxon>
        <taxon>Spermatophyta</taxon>
        <taxon>Magnoliopsida</taxon>
        <taxon>eudicotyledons</taxon>
        <taxon>Gunneridae</taxon>
        <taxon>Pentapetalae</taxon>
        <taxon>rosids</taxon>
        <taxon>fabids</taxon>
        <taxon>Fabales</taxon>
        <taxon>Fabaceae</taxon>
        <taxon>Papilionoideae</taxon>
        <taxon>50 kb inversion clade</taxon>
        <taxon>NPAAA clade</taxon>
        <taxon>indigoferoid/millettioid clade</taxon>
        <taxon>Phaseoleae</taxon>
        <taxon>Mucuna</taxon>
    </lineage>
</organism>
<reference evidence="1" key="1">
    <citation type="submission" date="2018-05" db="EMBL/GenBank/DDBJ databases">
        <title>Draft genome of Mucuna pruriens seed.</title>
        <authorList>
            <person name="Nnadi N.E."/>
            <person name="Vos R."/>
            <person name="Hasami M.H."/>
            <person name="Devisetty U.K."/>
            <person name="Aguiy J.C."/>
        </authorList>
    </citation>
    <scope>NUCLEOTIDE SEQUENCE [LARGE SCALE GENOMIC DNA]</scope>
    <source>
        <strain evidence="1">JCA_2017</strain>
    </source>
</reference>
<evidence type="ECO:0000313" key="2">
    <source>
        <dbReference type="Proteomes" id="UP000257109"/>
    </source>
</evidence>
<protein>
    <submittedName>
        <fullName evidence="1">Copia protein</fullName>
    </submittedName>
</protein>
<accession>A0A371II33</accession>
<comment type="caution">
    <text evidence="1">The sequence shown here is derived from an EMBL/GenBank/DDBJ whole genome shotgun (WGS) entry which is preliminary data.</text>
</comment>
<sequence length="128" mass="14943">MFTYKKFEGLKIIEYPDSDFAGCEDSKHSTSKYIYMLARGAISWKFVKQILIAPSTMVVKFVACFKAFNNGIWFLRVVDGIEKPLKIYYDNNLVVLYSNNNRSSTKSKFIDIKFLVVKERVQNKQIFI</sequence>
<dbReference type="CDD" id="cd09272">
    <property type="entry name" value="RNase_HI_RT_Ty1"/>
    <property type="match status" value="1"/>
</dbReference>
<dbReference type="STRING" id="157652.A0A371II33"/>
<dbReference type="PANTHER" id="PTHR11439:SF467">
    <property type="entry name" value="INTEGRASE CATALYTIC DOMAIN-CONTAINING PROTEIN"/>
    <property type="match status" value="1"/>
</dbReference>